<dbReference type="RefSeq" id="WP_244804532.1">
    <property type="nucleotide sequence ID" value="NZ_JALIEA010000013.1"/>
</dbReference>
<dbReference type="EMBL" id="JALIEA010000013">
    <property type="protein sequence ID" value="MCJ7858795.1"/>
    <property type="molecule type" value="Genomic_DNA"/>
</dbReference>
<comment type="caution">
    <text evidence="1">The sequence shown here is derived from an EMBL/GenBank/DDBJ whole genome shotgun (WGS) entry which is preliminary data.</text>
</comment>
<dbReference type="Proteomes" id="UP001139207">
    <property type="component" value="Unassembled WGS sequence"/>
</dbReference>
<reference evidence="1" key="1">
    <citation type="submission" date="2022-04" db="EMBL/GenBank/DDBJ databases">
        <title>Corynebacterium kalidii LD5P10.</title>
        <authorList>
            <person name="Sun J.Q."/>
        </authorList>
    </citation>
    <scope>NUCLEOTIDE SEQUENCE</scope>
    <source>
        <strain evidence="1">LD5P10</strain>
    </source>
</reference>
<proteinExistence type="predicted"/>
<dbReference type="AlphaFoldDB" id="A0A9X2B2I8"/>
<gene>
    <name evidence="1" type="ORF">MUN33_08705</name>
</gene>
<keyword evidence="2" id="KW-1185">Reference proteome</keyword>
<evidence type="ECO:0000313" key="1">
    <source>
        <dbReference type="EMBL" id="MCJ7858795.1"/>
    </source>
</evidence>
<name>A0A9X2B2I8_9CORY</name>
<sequence length="202" mass="23101">MDITQFTTLRFGTVEIYSDWSGSSVRICRPDGSRLQWTTPDTHTDTPLEQGRSAWTRDEKISLSERLLRRATDELETSYPGGYTAAVNDVRHWLLHERPCSTGGMMCRKYTTLIFGDVEIHSDSTGSFLRISRDRSRTTAEYPGAQTDTSLDDGRLEWSREMKVDLSELFLQRAEATLESTYPGGYRSAVDHFRDWLLSATR</sequence>
<organism evidence="1 2">
    <name type="scientific">Corynebacterium kalidii</name>
    <dbReference type="NCBI Taxonomy" id="2931982"/>
    <lineage>
        <taxon>Bacteria</taxon>
        <taxon>Bacillati</taxon>
        <taxon>Actinomycetota</taxon>
        <taxon>Actinomycetes</taxon>
        <taxon>Mycobacteriales</taxon>
        <taxon>Corynebacteriaceae</taxon>
        <taxon>Corynebacterium</taxon>
    </lineage>
</organism>
<accession>A0A9X2B2I8</accession>
<protein>
    <submittedName>
        <fullName evidence="1">Uncharacterized protein</fullName>
    </submittedName>
</protein>
<evidence type="ECO:0000313" key="2">
    <source>
        <dbReference type="Proteomes" id="UP001139207"/>
    </source>
</evidence>